<name>B8BDN5_ORYSI</name>
<dbReference type="STRING" id="39946.B8BDN5"/>
<dbReference type="InterPro" id="IPR044296">
    <property type="entry name" value="HIPP46"/>
</dbReference>
<proteinExistence type="predicted"/>
<evidence type="ECO:0000313" key="1">
    <source>
        <dbReference type="EMBL" id="EEC84223.1"/>
    </source>
</evidence>
<dbReference type="Gramene" id="BGIOSGA030110-TA">
    <property type="protein sequence ID" value="BGIOSGA030110-PA"/>
    <property type="gene ID" value="BGIOSGA030110"/>
</dbReference>
<dbReference type="AlphaFoldDB" id="B8BDN5"/>
<keyword evidence="2" id="KW-1185">Reference proteome</keyword>
<dbReference type="EMBL" id="CM000134">
    <property type="protein sequence ID" value="EEC84223.1"/>
    <property type="molecule type" value="Genomic_DNA"/>
</dbReference>
<dbReference type="HOGENOM" id="CLU_1436828_0_0_1"/>
<accession>B8BDN5</accession>
<dbReference type="Proteomes" id="UP000007015">
    <property type="component" value="Chromosome 9"/>
</dbReference>
<dbReference type="Gene3D" id="3.30.70.100">
    <property type="match status" value="1"/>
</dbReference>
<sequence>MAKQKIVVKMPMDTERKKRKAFKAAVGMTGVTSASLDGDKLLVIGDGVDPIALTTMLRRSLGHAELLSVSSGDDKKMGGGGGGHGGMGMGFGGGHGGMGFGGGHGGKEGKEGGGKVFVDGVHHHQQQQHAMAPPMQPYPAAPAYYNAAAPSYPVYPSYPGYPQQEQDPSCSIM</sequence>
<dbReference type="PANTHER" id="PTHR46371">
    <property type="entry name" value="OS04G0464100 PROTEIN"/>
    <property type="match status" value="1"/>
</dbReference>
<dbReference type="OMA" id="GYPQQEQ"/>
<organism evidence="1 2">
    <name type="scientific">Oryza sativa subsp. indica</name>
    <name type="common">Rice</name>
    <dbReference type="NCBI Taxonomy" id="39946"/>
    <lineage>
        <taxon>Eukaryota</taxon>
        <taxon>Viridiplantae</taxon>
        <taxon>Streptophyta</taxon>
        <taxon>Embryophyta</taxon>
        <taxon>Tracheophyta</taxon>
        <taxon>Spermatophyta</taxon>
        <taxon>Magnoliopsida</taxon>
        <taxon>Liliopsida</taxon>
        <taxon>Poales</taxon>
        <taxon>Poaceae</taxon>
        <taxon>BOP clade</taxon>
        <taxon>Oryzoideae</taxon>
        <taxon>Oryzeae</taxon>
        <taxon>Oryzinae</taxon>
        <taxon>Oryza</taxon>
        <taxon>Oryza sativa</taxon>
    </lineage>
</organism>
<reference evidence="1 2" key="1">
    <citation type="journal article" date="2005" name="PLoS Biol.">
        <title>The genomes of Oryza sativa: a history of duplications.</title>
        <authorList>
            <person name="Yu J."/>
            <person name="Wang J."/>
            <person name="Lin W."/>
            <person name="Li S."/>
            <person name="Li H."/>
            <person name="Zhou J."/>
            <person name="Ni P."/>
            <person name="Dong W."/>
            <person name="Hu S."/>
            <person name="Zeng C."/>
            <person name="Zhang J."/>
            <person name="Zhang Y."/>
            <person name="Li R."/>
            <person name="Xu Z."/>
            <person name="Li S."/>
            <person name="Li X."/>
            <person name="Zheng H."/>
            <person name="Cong L."/>
            <person name="Lin L."/>
            <person name="Yin J."/>
            <person name="Geng J."/>
            <person name="Li G."/>
            <person name="Shi J."/>
            <person name="Liu J."/>
            <person name="Lv H."/>
            <person name="Li J."/>
            <person name="Wang J."/>
            <person name="Deng Y."/>
            <person name="Ran L."/>
            <person name="Shi X."/>
            <person name="Wang X."/>
            <person name="Wu Q."/>
            <person name="Li C."/>
            <person name="Ren X."/>
            <person name="Wang J."/>
            <person name="Wang X."/>
            <person name="Li D."/>
            <person name="Liu D."/>
            <person name="Zhang X."/>
            <person name="Ji Z."/>
            <person name="Zhao W."/>
            <person name="Sun Y."/>
            <person name="Zhang Z."/>
            <person name="Bao J."/>
            <person name="Han Y."/>
            <person name="Dong L."/>
            <person name="Ji J."/>
            <person name="Chen P."/>
            <person name="Wu S."/>
            <person name="Liu J."/>
            <person name="Xiao Y."/>
            <person name="Bu D."/>
            <person name="Tan J."/>
            <person name="Yang L."/>
            <person name="Ye C."/>
            <person name="Zhang J."/>
            <person name="Xu J."/>
            <person name="Zhou Y."/>
            <person name="Yu Y."/>
            <person name="Zhang B."/>
            <person name="Zhuang S."/>
            <person name="Wei H."/>
            <person name="Liu B."/>
            <person name="Lei M."/>
            <person name="Yu H."/>
            <person name="Li Y."/>
            <person name="Xu H."/>
            <person name="Wei S."/>
            <person name="He X."/>
            <person name="Fang L."/>
            <person name="Zhang Z."/>
            <person name="Zhang Y."/>
            <person name="Huang X."/>
            <person name="Su Z."/>
            <person name="Tong W."/>
            <person name="Li J."/>
            <person name="Tong Z."/>
            <person name="Li S."/>
            <person name="Ye J."/>
            <person name="Wang L."/>
            <person name="Fang L."/>
            <person name="Lei T."/>
            <person name="Chen C."/>
            <person name="Chen H."/>
            <person name="Xu Z."/>
            <person name="Li H."/>
            <person name="Huang H."/>
            <person name="Zhang F."/>
            <person name="Xu H."/>
            <person name="Li N."/>
            <person name="Zhao C."/>
            <person name="Li S."/>
            <person name="Dong L."/>
            <person name="Huang Y."/>
            <person name="Li L."/>
            <person name="Xi Y."/>
            <person name="Qi Q."/>
            <person name="Li W."/>
            <person name="Zhang B."/>
            <person name="Hu W."/>
            <person name="Zhang Y."/>
            <person name="Tian X."/>
            <person name="Jiao Y."/>
            <person name="Liang X."/>
            <person name="Jin J."/>
            <person name="Gao L."/>
            <person name="Zheng W."/>
            <person name="Hao B."/>
            <person name="Liu S."/>
            <person name="Wang W."/>
            <person name="Yuan L."/>
            <person name="Cao M."/>
            <person name="McDermott J."/>
            <person name="Samudrala R."/>
            <person name="Wang J."/>
            <person name="Wong G.K."/>
            <person name="Yang H."/>
        </authorList>
    </citation>
    <scope>NUCLEOTIDE SEQUENCE [LARGE SCALE GENOMIC DNA]</scope>
    <source>
        <strain evidence="2">cv. 93-11</strain>
    </source>
</reference>
<protein>
    <submittedName>
        <fullName evidence="1">Uncharacterized protein</fullName>
    </submittedName>
</protein>
<gene>
    <name evidence="1" type="ORF">OsI_30639</name>
</gene>
<evidence type="ECO:0000313" key="2">
    <source>
        <dbReference type="Proteomes" id="UP000007015"/>
    </source>
</evidence>